<protein>
    <submittedName>
        <fullName evidence="1">Uncharacterized protein</fullName>
    </submittedName>
</protein>
<keyword evidence="2" id="KW-1185">Reference proteome</keyword>
<reference evidence="2" key="1">
    <citation type="submission" date="2011-04" db="EMBL/GenBank/DDBJ databases">
        <title>The complete genome of Spirochaeta coccoides DSM 17374.</title>
        <authorList>
            <person name="Lucas S."/>
            <person name="Copeland A."/>
            <person name="Lapidus A."/>
            <person name="Bruce D."/>
            <person name="Goodwin L."/>
            <person name="Pitluck S."/>
            <person name="Peters L."/>
            <person name="Kyrpides N."/>
            <person name="Mavromatis K."/>
            <person name="Pagani I."/>
            <person name="Ivanova N."/>
            <person name="Ovchinnikova G."/>
            <person name="Lu M."/>
            <person name="Detter J.C."/>
            <person name="Tapia R."/>
            <person name="Han C."/>
            <person name="Land M."/>
            <person name="Hauser L."/>
            <person name="Markowitz V."/>
            <person name="Cheng J.-F."/>
            <person name="Hugenholtz P."/>
            <person name="Woyke T."/>
            <person name="Wu D."/>
            <person name="Spring S."/>
            <person name="Schroeder M."/>
            <person name="Brambilla E."/>
            <person name="Klenk H.-P."/>
            <person name="Eisen J.A."/>
        </authorList>
    </citation>
    <scope>NUCLEOTIDE SEQUENCE [LARGE SCALE GENOMIC DNA]</scope>
    <source>
        <strain evidence="2">ATCC BAA-1237 / DSM 17374 / SPN1</strain>
    </source>
</reference>
<dbReference type="STRING" id="760011.Spico_0074"/>
<accession>F4GJ21</accession>
<reference evidence="1 2" key="2">
    <citation type="journal article" date="2012" name="Stand. Genomic Sci.">
        <title>Complete genome sequence of the termite hindgut bacterium Spirochaeta coccoides type strain (SPN1(T)), reclassification in the genus Sphaerochaeta as Sphaerochaeta coccoides comb. nov. and emendations of the family Spirochaetaceae and the genus Sphaerochaeta.</title>
        <authorList>
            <person name="Abt B."/>
            <person name="Han C."/>
            <person name="Scheuner C."/>
            <person name="Lu M."/>
            <person name="Lapidus A."/>
            <person name="Nolan M."/>
            <person name="Lucas S."/>
            <person name="Hammon N."/>
            <person name="Deshpande S."/>
            <person name="Cheng J.F."/>
            <person name="Tapia R."/>
            <person name="Goodwin L.A."/>
            <person name="Pitluck S."/>
            <person name="Liolios K."/>
            <person name="Pagani I."/>
            <person name="Ivanova N."/>
            <person name="Mavromatis K."/>
            <person name="Mikhailova N."/>
            <person name="Huntemann M."/>
            <person name="Pati A."/>
            <person name="Chen A."/>
            <person name="Palaniappan K."/>
            <person name="Land M."/>
            <person name="Hauser L."/>
            <person name="Brambilla E.M."/>
            <person name="Rohde M."/>
            <person name="Spring S."/>
            <person name="Gronow S."/>
            <person name="Goker M."/>
            <person name="Woyke T."/>
            <person name="Bristow J."/>
            <person name="Eisen J.A."/>
            <person name="Markowitz V."/>
            <person name="Hugenholtz P."/>
            <person name="Kyrpides N.C."/>
            <person name="Klenk H.P."/>
            <person name="Detter J.C."/>
        </authorList>
    </citation>
    <scope>NUCLEOTIDE SEQUENCE [LARGE SCALE GENOMIC DNA]</scope>
    <source>
        <strain evidence="2">ATCC BAA-1237 / DSM 17374 / SPN1</strain>
    </source>
</reference>
<name>F4GJ21_PARC1</name>
<gene>
    <name evidence="1" type="ordered locus">Spico_0074</name>
</gene>
<dbReference type="KEGG" id="scc:Spico_0074"/>
<dbReference type="AlphaFoldDB" id="F4GJ21"/>
<evidence type="ECO:0000313" key="2">
    <source>
        <dbReference type="Proteomes" id="UP000007939"/>
    </source>
</evidence>
<evidence type="ECO:0000313" key="1">
    <source>
        <dbReference type="EMBL" id="AEC01316.1"/>
    </source>
</evidence>
<proteinExistence type="predicted"/>
<organism evidence="1 2">
    <name type="scientific">Parasphaerochaeta coccoides (strain ATCC BAA-1237 / DSM 17374 / SPN1)</name>
    <name type="common">Sphaerochaeta coccoides</name>
    <dbReference type="NCBI Taxonomy" id="760011"/>
    <lineage>
        <taxon>Bacteria</taxon>
        <taxon>Pseudomonadati</taxon>
        <taxon>Spirochaetota</taxon>
        <taxon>Spirochaetia</taxon>
        <taxon>Spirochaetales</taxon>
        <taxon>Sphaerochaetaceae</taxon>
        <taxon>Parasphaerochaeta</taxon>
    </lineage>
</organism>
<dbReference type="EMBL" id="CP002659">
    <property type="protein sequence ID" value="AEC01316.1"/>
    <property type="molecule type" value="Genomic_DNA"/>
</dbReference>
<dbReference type="HOGENOM" id="CLU_3358547_0_0_12"/>
<sequence length="36" mass="4301">MENRMWKGKKLQESHIYFDNTLISPFGVTEKCIMKP</sequence>
<dbReference type="Proteomes" id="UP000007939">
    <property type="component" value="Chromosome"/>
</dbReference>